<comment type="caution">
    <text evidence="3">The sequence shown here is derived from an EMBL/GenBank/DDBJ whole genome shotgun (WGS) entry which is preliminary data.</text>
</comment>
<reference evidence="3 4" key="1">
    <citation type="submission" date="2019-02" db="EMBL/GenBank/DDBJ databases">
        <title>The genomic architecture of introgression among sibling species of bacteria.</title>
        <authorList>
            <person name="Cavassim M.I.A."/>
            <person name="Moeskjaer S."/>
            <person name="Moslemi C."/>
            <person name="Fields B."/>
            <person name="Bachmann A."/>
            <person name="Vilhjalmsson B."/>
            <person name="Schierup M.H."/>
            <person name="Young J.P.W."/>
            <person name="Andersen S.U."/>
        </authorList>
    </citation>
    <scope>NUCLEOTIDE SEQUENCE [LARGE SCALE GENOMIC DNA]</scope>
    <source>
        <strain evidence="3 4">SM42</strain>
        <plasmid evidence="3">pSM42_Rh02_Rh04</plasmid>
    </source>
</reference>
<geneLocation type="plasmid" evidence="3">
    <name>pSM42_Rh02_Rh04</name>
</geneLocation>
<dbReference type="RefSeq" id="WP_130706920.1">
    <property type="nucleotide sequence ID" value="NZ_JAJAEH010000069.1"/>
</dbReference>
<accession>A0AAE8TZV2</accession>
<reference evidence="2 5" key="2">
    <citation type="submission" date="2019-12" db="EMBL/GenBank/DDBJ databases">
        <title>Rhizobium genotypes associated with high levels of biological nitrogen fixation by grain legumes in a temperate-maritime cropping system.</title>
        <authorList>
            <person name="Maluk M."/>
            <person name="Francesc Ferrando Molina F."/>
            <person name="Lopez Del Egido L."/>
            <person name="Lafos M."/>
            <person name="Langarica-Fuentes A."/>
            <person name="Gebre Yohannes G."/>
            <person name="Young M.W."/>
            <person name="Martin P."/>
            <person name="Gantlett R."/>
            <person name="Kenicer G."/>
            <person name="Hawes C."/>
            <person name="Begg G.S."/>
            <person name="Quilliam R.S."/>
            <person name="Squire G.R."/>
            <person name="Poole P.S."/>
            <person name="Young P.W."/>
            <person name="Iannetta P.M."/>
            <person name="James E.K."/>
        </authorList>
    </citation>
    <scope>NUCLEOTIDE SEQUENCE [LARGE SCALE GENOMIC DNA]</scope>
    <source>
        <strain evidence="2 5">JHI985</strain>
    </source>
</reference>
<evidence type="ECO:0000313" key="3">
    <source>
        <dbReference type="EMBL" id="TBF05588.1"/>
    </source>
</evidence>
<proteinExistence type="predicted"/>
<feature type="transmembrane region" description="Helical" evidence="1">
    <location>
        <begin position="104"/>
        <end position="124"/>
    </location>
</feature>
<protein>
    <submittedName>
        <fullName evidence="3">Uncharacterized protein</fullName>
    </submittedName>
</protein>
<dbReference type="EMBL" id="WUFC01000019">
    <property type="protein sequence ID" value="NEI50352.1"/>
    <property type="molecule type" value="Genomic_DNA"/>
</dbReference>
<sequence length="203" mass="21619">MGFWGWFWLIVVVVVGLGILMAWADSEKAKVQGNALAAIPDFQPAVIFKGGSVSAGLALDPTRNKFAISHGPHNTKVFNFSDLIAVEVLRNGSSVHKTNRGSQVAGAAVGAVLLGPVGLLLGGLTGSKRSVEKVDRLSLKIFTNDLVNPTHEIVFLSGPGSKPDSLTVKMATQELDNWHGRFQTILAMSNRFVNGVESLPTES</sequence>
<evidence type="ECO:0000313" key="2">
    <source>
        <dbReference type="EMBL" id="NEI50352.1"/>
    </source>
</evidence>
<feature type="transmembrane region" description="Helical" evidence="1">
    <location>
        <begin position="6"/>
        <end position="24"/>
    </location>
</feature>
<dbReference type="Proteomes" id="UP000661163">
    <property type="component" value="Unassembled WGS sequence"/>
</dbReference>
<name>A0AAE8TZV2_9HYPH</name>
<evidence type="ECO:0000313" key="5">
    <source>
        <dbReference type="Proteomes" id="UP000661163"/>
    </source>
</evidence>
<evidence type="ECO:0000256" key="1">
    <source>
        <dbReference type="SAM" id="Phobius"/>
    </source>
</evidence>
<gene>
    <name evidence="3" type="ORF">ELG94_33580</name>
    <name evidence="2" type="ORF">GR217_21945</name>
</gene>
<keyword evidence="3" id="KW-0614">Plasmid</keyword>
<keyword evidence="1" id="KW-1133">Transmembrane helix</keyword>
<keyword evidence="1" id="KW-0812">Transmembrane</keyword>
<keyword evidence="1" id="KW-0472">Membrane</keyword>
<dbReference type="Proteomes" id="UP000291892">
    <property type="component" value="Unassembled WGS sequence"/>
</dbReference>
<dbReference type="EMBL" id="SIKX01000003">
    <property type="protein sequence ID" value="TBF05588.1"/>
    <property type="molecule type" value="Genomic_DNA"/>
</dbReference>
<evidence type="ECO:0000313" key="4">
    <source>
        <dbReference type="Proteomes" id="UP000291892"/>
    </source>
</evidence>
<dbReference type="AlphaFoldDB" id="A0AAE8TZV2"/>
<organism evidence="3 4">
    <name type="scientific">Rhizobium ruizarguesonis</name>
    <dbReference type="NCBI Taxonomy" id="2081791"/>
    <lineage>
        <taxon>Bacteria</taxon>
        <taxon>Pseudomonadati</taxon>
        <taxon>Pseudomonadota</taxon>
        <taxon>Alphaproteobacteria</taxon>
        <taxon>Hyphomicrobiales</taxon>
        <taxon>Rhizobiaceae</taxon>
        <taxon>Rhizobium/Agrobacterium group</taxon>
        <taxon>Rhizobium</taxon>
    </lineage>
</organism>